<dbReference type="PROSITE" id="PS01156">
    <property type="entry name" value="TONB_DEPENDENT_REC_2"/>
    <property type="match status" value="1"/>
</dbReference>
<dbReference type="Proteomes" id="UP001157911">
    <property type="component" value="Unassembled WGS sequence"/>
</dbReference>
<evidence type="ECO:0000256" key="11">
    <source>
        <dbReference type="RuleBase" id="RU003357"/>
    </source>
</evidence>
<keyword evidence="6" id="KW-0406">Ion transport</keyword>
<evidence type="ECO:0000256" key="1">
    <source>
        <dbReference type="ARBA" id="ARBA00004571"/>
    </source>
</evidence>
<keyword evidence="7 11" id="KW-0798">TonB box</keyword>
<evidence type="ECO:0000313" key="16">
    <source>
        <dbReference type="Proteomes" id="UP001157911"/>
    </source>
</evidence>
<feature type="signal peptide" evidence="12">
    <location>
        <begin position="1"/>
        <end position="18"/>
    </location>
</feature>
<dbReference type="Pfam" id="PF00593">
    <property type="entry name" value="TonB_dep_Rec_b-barrel"/>
    <property type="match status" value="1"/>
</dbReference>
<organism evidence="15 16">
    <name type="scientific">Desulfurobacterium pacificum</name>
    <dbReference type="NCBI Taxonomy" id="240166"/>
    <lineage>
        <taxon>Bacteria</taxon>
        <taxon>Pseudomonadati</taxon>
        <taxon>Aquificota</taxon>
        <taxon>Aquificia</taxon>
        <taxon>Desulfurobacteriales</taxon>
        <taxon>Desulfurobacteriaceae</taxon>
        <taxon>Desulfurobacterium</taxon>
    </lineage>
</organism>
<dbReference type="InterPro" id="IPR036942">
    <property type="entry name" value="Beta-barrel_TonB_sf"/>
</dbReference>
<evidence type="ECO:0000259" key="13">
    <source>
        <dbReference type="Pfam" id="PF00593"/>
    </source>
</evidence>
<keyword evidence="5 12" id="KW-0732">Signal</keyword>
<dbReference type="PANTHER" id="PTHR30069">
    <property type="entry name" value="TONB-DEPENDENT OUTER MEMBRANE RECEPTOR"/>
    <property type="match status" value="1"/>
</dbReference>
<keyword evidence="4 10" id="KW-0812">Transmembrane</keyword>
<dbReference type="InterPro" id="IPR012910">
    <property type="entry name" value="Plug_dom"/>
</dbReference>
<gene>
    <name evidence="15" type="ORF">SAMN06265339_0972</name>
</gene>
<comment type="subcellular location">
    <subcellularLocation>
        <location evidence="1 10">Cell outer membrane</location>
        <topology evidence="1 10">Multi-pass membrane protein</topology>
    </subcellularLocation>
</comment>
<accession>A0ABY1NKA3</accession>
<evidence type="ECO:0000256" key="12">
    <source>
        <dbReference type="SAM" id="SignalP"/>
    </source>
</evidence>
<keyword evidence="9 10" id="KW-0998">Cell outer membrane</keyword>
<dbReference type="PANTHER" id="PTHR30069:SF53">
    <property type="entry name" value="COLICIN I RECEPTOR-RELATED"/>
    <property type="match status" value="1"/>
</dbReference>
<keyword evidence="2 10" id="KW-0813">Transport</keyword>
<keyword evidence="8 10" id="KW-0472">Membrane</keyword>
<evidence type="ECO:0000256" key="3">
    <source>
        <dbReference type="ARBA" id="ARBA00022452"/>
    </source>
</evidence>
<sequence length="622" mass="69345">MKKLLLAATIFAAVNAYAQTPEIQITATRVAVPVDHVGDDVDIITKEQIKKYGFTSIADVLKYVAGITESSNGGFGQTTSVYMLGLPTKYILVMIDGVPVNDPSSPDTQANFSYIDLSNVERIEVLKGPQGALYGSEAIAGVINIITKKPKKNEFKVGLEGGKYKTFKEDLYSALKLKGGYLSLSFENFKTNGFSASNEKAGSGTYDPDNDGYNYRTGWLSWGWDLNDSTKLTGNIKLKGGKVEYDSANNGVPVPDAHTSYNNFFTSLKIESALSNNLLLTAKFGNNKEERFSIDTGIGNYTGITRYASFQITNYFGSSFVNFGTSYKQEIGRCIYDYPAWSFTTTSVANLHTRSIYGEFHSDLNASHFTFALRRDFHSQFGAKTTYKVSASYDVKTTETTLKVQYGTGFRAPSVYQLYARGAFFGIYEVIGNPNLKPETSEGWILGVAQRMPFVKGRIDINYFKNHVWNPIVYESSANPNYQNASKGLSEGAEIRLSISPIKNFSLWGTYTHQHVDGDDDFTLRRPEIIYIMGSDYLFGKTKFSFWIEHYSARADKDYSSSPAKIVSLSPFTTYNCYLSYRLNNKVKFHIKGVNLTNKKYELAYGYNTMGRAAFAGIDISF</sequence>
<evidence type="ECO:0000256" key="7">
    <source>
        <dbReference type="ARBA" id="ARBA00023077"/>
    </source>
</evidence>
<evidence type="ECO:0000256" key="6">
    <source>
        <dbReference type="ARBA" id="ARBA00023065"/>
    </source>
</evidence>
<feature type="domain" description="TonB-dependent receptor plug" evidence="14">
    <location>
        <begin position="39"/>
        <end position="142"/>
    </location>
</feature>
<feature type="domain" description="TonB-dependent receptor-like beta-barrel" evidence="13">
    <location>
        <begin position="182"/>
        <end position="595"/>
    </location>
</feature>
<dbReference type="PROSITE" id="PS52016">
    <property type="entry name" value="TONB_DEPENDENT_REC_3"/>
    <property type="match status" value="1"/>
</dbReference>
<dbReference type="CDD" id="cd01347">
    <property type="entry name" value="ligand_gated_channel"/>
    <property type="match status" value="1"/>
</dbReference>
<dbReference type="InterPro" id="IPR037066">
    <property type="entry name" value="Plug_dom_sf"/>
</dbReference>
<evidence type="ECO:0000313" key="15">
    <source>
        <dbReference type="EMBL" id="SMP11795.1"/>
    </source>
</evidence>
<comment type="similarity">
    <text evidence="10 11">Belongs to the TonB-dependent receptor family.</text>
</comment>
<dbReference type="Gene3D" id="2.170.130.10">
    <property type="entry name" value="TonB-dependent receptor, plug domain"/>
    <property type="match status" value="1"/>
</dbReference>
<proteinExistence type="inferred from homology"/>
<name>A0ABY1NKA3_9BACT</name>
<feature type="chain" id="PRO_5045266785" evidence="12">
    <location>
        <begin position="19"/>
        <end position="622"/>
    </location>
</feature>
<keyword evidence="16" id="KW-1185">Reference proteome</keyword>
<dbReference type="Gene3D" id="2.40.170.20">
    <property type="entry name" value="TonB-dependent receptor, beta-barrel domain"/>
    <property type="match status" value="1"/>
</dbReference>
<evidence type="ECO:0000256" key="5">
    <source>
        <dbReference type="ARBA" id="ARBA00022729"/>
    </source>
</evidence>
<keyword evidence="3 10" id="KW-1134">Transmembrane beta strand</keyword>
<evidence type="ECO:0000256" key="8">
    <source>
        <dbReference type="ARBA" id="ARBA00023136"/>
    </source>
</evidence>
<dbReference type="InterPro" id="IPR000531">
    <property type="entry name" value="Beta-barrel_TonB"/>
</dbReference>
<evidence type="ECO:0000256" key="2">
    <source>
        <dbReference type="ARBA" id="ARBA00022448"/>
    </source>
</evidence>
<evidence type="ECO:0000256" key="4">
    <source>
        <dbReference type="ARBA" id="ARBA00022692"/>
    </source>
</evidence>
<dbReference type="EMBL" id="FXUB01000002">
    <property type="protein sequence ID" value="SMP11795.1"/>
    <property type="molecule type" value="Genomic_DNA"/>
</dbReference>
<dbReference type="SUPFAM" id="SSF56935">
    <property type="entry name" value="Porins"/>
    <property type="match status" value="1"/>
</dbReference>
<dbReference type="InterPro" id="IPR039426">
    <property type="entry name" value="TonB-dep_rcpt-like"/>
</dbReference>
<comment type="caution">
    <text evidence="15">The sequence shown here is derived from an EMBL/GenBank/DDBJ whole genome shotgun (WGS) entry which is preliminary data.</text>
</comment>
<evidence type="ECO:0000259" key="14">
    <source>
        <dbReference type="Pfam" id="PF07715"/>
    </source>
</evidence>
<evidence type="ECO:0000256" key="9">
    <source>
        <dbReference type="ARBA" id="ARBA00023237"/>
    </source>
</evidence>
<reference evidence="15 16" key="1">
    <citation type="submission" date="2017-05" db="EMBL/GenBank/DDBJ databases">
        <authorList>
            <person name="Varghese N."/>
            <person name="Submissions S."/>
        </authorList>
    </citation>
    <scope>NUCLEOTIDE SEQUENCE [LARGE SCALE GENOMIC DNA]</scope>
    <source>
        <strain evidence="15 16">DSM 15522</strain>
    </source>
</reference>
<evidence type="ECO:0000256" key="10">
    <source>
        <dbReference type="PROSITE-ProRule" id="PRU01360"/>
    </source>
</evidence>
<dbReference type="Pfam" id="PF07715">
    <property type="entry name" value="Plug"/>
    <property type="match status" value="1"/>
</dbReference>
<dbReference type="RefSeq" id="WP_283400452.1">
    <property type="nucleotide sequence ID" value="NZ_FXUB01000002.1"/>
</dbReference>
<dbReference type="InterPro" id="IPR010917">
    <property type="entry name" value="TonB_rcpt_CS"/>
</dbReference>
<protein>
    <submittedName>
        <fullName evidence="15">Vitamin B12 transporter</fullName>
    </submittedName>
</protein>